<feature type="transmembrane region" description="Helical" evidence="1">
    <location>
        <begin position="86"/>
        <end position="107"/>
    </location>
</feature>
<feature type="transmembrane region" description="Helical" evidence="1">
    <location>
        <begin position="212"/>
        <end position="229"/>
    </location>
</feature>
<feature type="transmembrane region" description="Helical" evidence="1">
    <location>
        <begin position="341"/>
        <end position="357"/>
    </location>
</feature>
<keyword evidence="1" id="KW-0812">Transmembrane</keyword>
<dbReference type="InterPro" id="IPR025686">
    <property type="entry name" value="Glucos_trans_II"/>
</dbReference>
<protein>
    <recommendedName>
        <fullName evidence="4">Glucosyl transferase GtrII</fullName>
    </recommendedName>
</protein>
<evidence type="ECO:0000313" key="2">
    <source>
        <dbReference type="EMBL" id="MBE5919602.1"/>
    </source>
</evidence>
<evidence type="ECO:0000313" key="3">
    <source>
        <dbReference type="Proteomes" id="UP000766246"/>
    </source>
</evidence>
<feature type="transmembrane region" description="Helical" evidence="1">
    <location>
        <begin position="377"/>
        <end position="395"/>
    </location>
</feature>
<name>A0A927UCX6_9FIRM</name>
<sequence>MNFTNKIESKILSIKNNLSSQQIYGFVAALIAGIVAHGYIIFNRISYHDNTACLFNLGGTYESGRWMLGFVYDLQMMTTKLFSVPVFNGLLSIVFIAIAAMLVIDLFKVNSKFIAGLIGVIMVVYPVVASIFSFMFTSWEYQLGLILSVLSAKVLIEKRTVGRFICAAILLAVCLGFYQAFMSVTIALFLITLFFDVLDDKFGKVIDYIKTGLIYLANLAVGLVLWAIMRKVTMAVKHISAVDYKGMDEGFSLSKAPQLFVDAFKAFFTFGQEGINAVLYQRAFTALIVVIAVVQIIYLLVKKQTAISIKLVSIIGLILLPLGMNVVYLLSTSSEYNVDSVMVYGDIFIYIMPLLMVEKLEGMDGLSGLISAIVNKLTWIQLALILVMTIGYTYMDNAAYMKGEIAQEQAIAYFNQLITSIKSCEGFEDDMEIVLVGWSNLEDGTFAKVDNSDQLEAIKITKFPRYTDLVKYEGSIYFLREHLGFGNENVIIDDGTVAAESAVKAMPTYPNDGAIEVIDGRVIVKLGD</sequence>
<dbReference type="EMBL" id="SVER01000015">
    <property type="protein sequence ID" value="MBE5919602.1"/>
    <property type="molecule type" value="Genomic_DNA"/>
</dbReference>
<dbReference type="Pfam" id="PF14264">
    <property type="entry name" value="Glucos_trans_II"/>
    <property type="match status" value="1"/>
</dbReference>
<feature type="transmembrane region" description="Helical" evidence="1">
    <location>
        <begin position="23"/>
        <end position="42"/>
    </location>
</feature>
<accession>A0A927UCX6</accession>
<reference evidence="2" key="1">
    <citation type="submission" date="2019-04" db="EMBL/GenBank/DDBJ databases">
        <title>Evolution of Biomass-Degrading Anaerobic Consortia Revealed by Metagenomics.</title>
        <authorList>
            <person name="Peng X."/>
        </authorList>
    </citation>
    <scope>NUCLEOTIDE SEQUENCE</scope>
    <source>
        <strain evidence="2">SIG311</strain>
    </source>
</reference>
<dbReference type="AlphaFoldDB" id="A0A927UCX6"/>
<feature type="transmembrane region" description="Helical" evidence="1">
    <location>
        <begin position="283"/>
        <end position="301"/>
    </location>
</feature>
<evidence type="ECO:0000256" key="1">
    <source>
        <dbReference type="SAM" id="Phobius"/>
    </source>
</evidence>
<evidence type="ECO:0008006" key="4">
    <source>
        <dbReference type="Google" id="ProtNLM"/>
    </source>
</evidence>
<feature type="transmembrane region" description="Helical" evidence="1">
    <location>
        <begin position="114"/>
        <end position="135"/>
    </location>
</feature>
<proteinExistence type="predicted"/>
<gene>
    <name evidence="2" type="ORF">E7272_07125</name>
</gene>
<keyword evidence="1" id="KW-1133">Transmembrane helix</keyword>
<feature type="transmembrane region" description="Helical" evidence="1">
    <location>
        <begin position="168"/>
        <end position="192"/>
    </location>
</feature>
<organism evidence="2 3">
    <name type="scientific">Pseudobutyrivibrio ruminis</name>
    <dbReference type="NCBI Taxonomy" id="46206"/>
    <lineage>
        <taxon>Bacteria</taxon>
        <taxon>Bacillati</taxon>
        <taxon>Bacillota</taxon>
        <taxon>Clostridia</taxon>
        <taxon>Lachnospirales</taxon>
        <taxon>Lachnospiraceae</taxon>
        <taxon>Pseudobutyrivibrio</taxon>
    </lineage>
</organism>
<feature type="transmembrane region" description="Helical" evidence="1">
    <location>
        <begin position="307"/>
        <end position="329"/>
    </location>
</feature>
<comment type="caution">
    <text evidence="2">The sequence shown here is derived from an EMBL/GenBank/DDBJ whole genome shotgun (WGS) entry which is preliminary data.</text>
</comment>
<dbReference type="Proteomes" id="UP000766246">
    <property type="component" value="Unassembled WGS sequence"/>
</dbReference>
<keyword evidence="1" id="KW-0472">Membrane</keyword>